<protein>
    <recommendedName>
        <fullName evidence="1">Glycosyl transferase family 1 domain-containing protein</fullName>
    </recommendedName>
</protein>
<dbReference type="STRING" id="260552.Mag101_00530"/>
<evidence type="ECO:0000313" key="2">
    <source>
        <dbReference type="EMBL" id="AQQ69292.1"/>
    </source>
</evidence>
<dbReference type="Gene3D" id="3.40.50.2000">
    <property type="entry name" value="Glycogen Phosphorylase B"/>
    <property type="match status" value="1"/>
</dbReference>
<feature type="domain" description="Glycosyl transferase family 1" evidence="1">
    <location>
        <begin position="198"/>
        <end position="325"/>
    </location>
</feature>
<dbReference type="Gene3D" id="3.40.50.11090">
    <property type="match status" value="1"/>
</dbReference>
<dbReference type="PANTHER" id="PTHR12526">
    <property type="entry name" value="GLYCOSYLTRANSFERASE"/>
    <property type="match status" value="1"/>
</dbReference>
<gene>
    <name evidence="2" type="ORF">Mag101_00530</name>
</gene>
<name>A0A1Q2MAP5_9GAMM</name>
<evidence type="ECO:0000259" key="1">
    <source>
        <dbReference type="Pfam" id="PF00534"/>
    </source>
</evidence>
<proteinExistence type="predicted"/>
<dbReference type="KEGG" id="maga:Mag101_00530"/>
<dbReference type="EMBL" id="CP019650">
    <property type="protein sequence ID" value="AQQ69292.1"/>
    <property type="molecule type" value="Genomic_DNA"/>
</dbReference>
<keyword evidence="3" id="KW-1185">Reference proteome</keyword>
<dbReference type="Proteomes" id="UP000188219">
    <property type="component" value="Chromosome"/>
</dbReference>
<evidence type="ECO:0000313" key="3">
    <source>
        <dbReference type="Proteomes" id="UP000188219"/>
    </source>
</evidence>
<dbReference type="Pfam" id="PF00534">
    <property type="entry name" value="Glycos_transf_1"/>
    <property type="match status" value="1"/>
</dbReference>
<accession>A0A1Q2MAP5</accession>
<dbReference type="SUPFAM" id="SSF53756">
    <property type="entry name" value="UDP-Glycosyltransferase/glycogen phosphorylase"/>
    <property type="match status" value="1"/>
</dbReference>
<dbReference type="AlphaFoldDB" id="A0A1Q2MAP5"/>
<organism evidence="2 3">
    <name type="scientific">Microbulbifer agarilyticus</name>
    <dbReference type="NCBI Taxonomy" id="260552"/>
    <lineage>
        <taxon>Bacteria</taxon>
        <taxon>Pseudomonadati</taxon>
        <taxon>Pseudomonadota</taxon>
        <taxon>Gammaproteobacteria</taxon>
        <taxon>Cellvibrionales</taxon>
        <taxon>Microbulbiferaceae</taxon>
        <taxon>Microbulbifer</taxon>
    </lineage>
</organism>
<dbReference type="GO" id="GO:1901135">
    <property type="term" value="P:carbohydrate derivative metabolic process"/>
    <property type="evidence" value="ECO:0007669"/>
    <property type="project" value="UniProtKB-ARBA"/>
</dbReference>
<reference evidence="2" key="1">
    <citation type="submission" date="2017-02" db="EMBL/GenBank/DDBJ databases">
        <title>Genome of Microbulbifer agarilyticus GP101.</title>
        <authorList>
            <person name="Jung J."/>
            <person name="Bae S.S."/>
            <person name="Baek K."/>
        </authorList>
    </citation>
    <scope>NUCLEOTIDE SEQUENCE [LARGE SCALE GENOMIC DNA]</scope>
    <source>
        <strain evidence="2">GP101</strain>
    </source>
</reference>
<dbReference type="CDD" id="cd03801">
    <property type="entry name" value="GT4_PimA-like"/>
    <property type="match status" value="1"/>
</dbReference>
<sequence length="370" mass="41331">MNITFAFPVPSLSGGCRVVAIYAQALSDAGHKVTIVCPKYKYGGFSNGLKRLIKRRFFKNRPIEHSHFSRLRGVNIITLSPDQMSNSDRYPSADVLIATWWKTVEWTQHFPVEKGAKCYFVQHYEVHDEMPVARVKKTYETNFPKIVIAEWLAHVMATQYGDNDTFLVPNAVDHEEFYRPENITMSPFTVCGMYSESKFKGIDVTLAAFSRARQIVPQARLVLFGASAPSPSIEFPDGVEFVLSPDRGELRAIYSRSRGYVFSSRSEGFGLPILEALACGCPVIATRSGCAPDYIRDGINGYLNGIDDISAQAESIVQALTLDDSEWNLMSDAASHSVKESSWMTSATLFERTLVRISECKAQEITAVYV</sequence>
<dbReference type="InterPro" id="IPR001296">
    <property type="entry name" value="Glyco_trans_1"/>
</dbReference>
<dbReference type="GO" id="GO:0016757">
    <property type="term" value="F:glycosyltransferase activity"/>
    <property type="evidence" value="ECO:0007669"/>
    <property type="project" value="InterPro"/>
</dbReference>